<accession>A0A9D9HFN6</accession>
<evidence type="ECO:0008006" key="3">
    <source>
        <dbReference type="Google" id="ProtNLM"/>
    </source>
</evidence>
<dbReference type="Proteomes" id="UP000823616">
    <property type="component" value="Unassembled WGS sequence"/>
</dbReference>
<organism evidence="1 2">
    <name type="scientific">Candidatus Avitreponema avistercoris</name>
    <dbReference type="NCBI Taxonomy" id="2840705"/>
    <lineage>
        <taxon>Bacteria</taxon>
        <taxon>Pseudomonadati</taxon>
        <taxon>Spirochaetota</taxon>
        <taxon>Spirochaetia</taxon>
        <taxon>Spirochaetales</taxon>
        <taxon>Candidatus Avitreponema</taxon>
    </lineage>
</organism>
<comment type="caution">
    <text evidence="1">The sequence shown here is derived from an EMBL/GenBank/DDBJ whole genome shotgun (WGS) entry which is preliminary data.</text>
</comment>
<dbReference type="AlphaFoldDB" id="A0A9D9HFN6"/>
<name>A0A9D9HFN6_9SPIR</name>
<evidence type="ECO:0000313" key="2">
    <source>
        <dbReference type="Proteomes" id="UP000823616"/>
    </source>
</evidence>
<sequence length="240" mass="26135">MGAFSRELERRASSADGSGFPEEVHILLPEETPECTQGIPFFFPLTRPETQVFFLRAADHADGLENVLRPPFPGDSVLARNSGISARVFQQTLPENGSSVYAGGAEIICRHRAGNACAFRITAGDSVLLYCAGAGLSAPDLEDTEENRTFFGGADAVILDTACAYGEKRQTESGEKPGGLFAVDFAGRWDIRRLILFRHSPVCTDKTLHTVRQTAEAYQNYAFGGRITVSVAAEEQEWIL</sequence>
<dbReference type="SUPFAM" id="SSF56281">
    <property type="entry name" value="Metallo-hydrolase/oxidoreductase"/>
    <property type="match status" value="1"/>
</dbReference>
<reference evidence="1" key="2">
    <citation type="journal article" date="2021" name="PeerJ">
        <title>Extensive microbial diversity within the chicken gut microbiome revealed by metagenomics and culture.</title>
        <authorList>
            <person name="Gilroy R."/>
            <person name="Ravi A."/>
            <person name="Getino M."/>
            <person name="Pursley I."/>
            <person name="Horton D.L."/>
            <person name="Alikhan N.F."/>
            <person name="Baker D."/>
            <person name="Gharbi K."/>
            <person name="Hall N."/>
            <person name="Watson M."/>
            <person name="Adriaenssens E.M."/>
            <person name="Foster-Nyarko E."/>
            <person name="Jarju S."/>
            <person name="Secka A."/>
            <person name="Antonio M."/>
            <person name="Oren A."/>
            <person name="Chaudhuri R.R."/>
            <person name="La Ragione R."/>
            <person name="Hildebrand F."/>
            <person name="Pallen M.J."/>
        </authorList>
    </citation>
    <scope>NUCLEOTIDE SEQUENCE</scope>
    <source>
        <strain evidence="1">B3-4054</strain>
    </source>
</reference>
<dbReference type="Gene3D" id="3.60.15.10">
    <property type="entry name" value="Ribonuclease Z/Hydroxyacylglutathione hydrolase-like"/>
    <property type="match status" value="1"/>
</dbReference>
<evidence type="ECO:0000313" key="1">
    <source>
        <dbReference type="EMBL" id="MBO8449701.1"/>
    </source>
</evidence>
<protein>
    <recommendedName>
        <fullName evidence="3">Metallo-beta-lactamase domain-containing protein</fullName>
    </recommendedName>
</protein>
<reference evidence="1" key="1">
    <citation type="submission" date="2020-10" db="EMBL/GenBank/DDBJ databases">
        <authorList>
            <person name="Gilroy R."/>
        </authorList>
    </citation>
    <scope>NUCLEOTIDE SEQUENCE</scope>
    <source>
        <strain evidence="1">B3-4054</strain>
    </source>
</reference>
<dbReference type="EMBL" id="JADIMS010000017">
    <property type="protein sequence ID" value="MBO8449701.1"/>
    <property type="molecule type" value="Genomic_DNA"/>
</dbReference>
<proteinExistence type="predicted"/>
<gene>
    <name evidence="1" type="ORF">IAA96_01190</name>
</gene>
<dbReference type="InterPro" id="IPR036866">
    <property type="entry name" value="RibonucZ/Hydroxyglut_hydro"/>
</dbReference>